<dbReference type="GO" id="GO:0016787">
    <property type="term" value="F:hydrolase activity"/>
    <property type="evidence" value="ECO:0007669"/>
    <property type="project" value="InterPro"/>
</dbReference>
<dbReference type="Pfam" id="PF02129">
    <property type="entry name" value="Peptidase_S15"/>
    <property type="match status" value="1"/>
</dbReference>
<dbReference type="EMBL" id="NPBS01000971">
    <property type="protein sequence ID" value="PAF11621.1"/>
    <property type="molecule type" value="Genomic_DNA"/>
</dbReference>
<name>A0A268QWK6_SHOCL</name>
<proteinExistence type="predicted"/>
<dbReference type="InterPro" id="IPR000383">
    <property type="entry name" value="Xaa-Pro-like_dom"/>
</dbReference>
<protein>
    <recommendedName>
        <fullName evidence="1">Xaa-Pro dipeptidyl-peptidase-like domain-containing protein</fullName>
    </recommendedName>
</protein>
<comment type="caution">
    <text evidence="2">The sequence shown here is derived from an EMBL/GenBank/DDBJ whole genome shotgun (WGS) entry which is preliminary data.</text>
</comment>
<organism evidence="2 3">
    <name type="scientific">Shouchella clausii</name>
    <name type="common">Alkalihalobacillus clausii</name>
    <dbReference type="NCBI Taxonomy" id="79880"/>
    <lineage>
        <taxon>Bacteria</taxon>
        <taxon>Bacillati</taxon>
        <taxon>Bacillota</taxon>
        <taxon>Bacilli</taxon>
        <taxon>Bacillales</taxon>
        <taxon>Bacillaceae</taxon>
        <taxon>Shouchella</taxon>
    </lineage>
</organism>
<dbReference type="Proteomes" id="UP000216133">
    <property type="component" value="Unassembled WGS sequence"/>
</dbReference>
<dbReference type="InterPro" id="IPR029058">
    <property type="entry name" value="AB_hydrolase_fold"/>
</dbReference>
<feature type="non-terminal residue" evidence="2">
    <location>
        <position position="1"/>
    </location>
</feature>
<evidence type="ECO:0000313" key="3">
    <source>
        <dbReference type="Proteomes" id="UP000216133"/>
    </source>
</evidence>
<evidence type="ECO:0000313" key="2">
    <source>
        <dbReference type="EMBL" id="PAF11621.1"/>
    </source>
</evidence>
<dbReference type="SUPFAM" id="SSF53474">
    <property type="entry name" value="alpha/beta-Hydrolases"/>
    <property type="match status" value="1"/>
</dbReference>
<evidence type="ECO:0000259" key="1">
    <source>
        <dbReference type="Pfam" id="PF02129"/>
    </source>
</evidence>
<accession>A0A268QWK6</accession>
<sequence>WMNGRAKAWDQDHKEVKAEWTTGNVGMIGKSYDGTLANGVAATGVEGLKTIVPIGAISSWYNYYRYEGL</sequence>
<gene>
    <name evidence="2" type="ORF">CHH61_26330</name>
</gene>
<reference evidence="2 3" key="1">
    <citation type="submission" date="2017-07" db="EMBL/GenBank/DDBJ databases">
        <title>Isolation and whole genome analysis of endospore-forming bacteria from heroin.</title>
        <authorList>
            <person name="Kalinowski J."/>
            <person name="Ahrens B."/>
            <person name="Al-Dilaimi A."/>
            <person name="Winkler A."/>
            <person name="Wibberg D."/>
            <person name="Schleenbecker U."/>
            <person name="Ruckert C."/>
            <person name="Wolfel R."/>
            <person name="Grass G."/>
        </authorList>
    </citation>
    <scope>NUCLEOTIDE SEQUENCE [LARGE SCALE GENOMIC DNA]</scope>
    <source>
        <strain evidence="2 3">7523-2</strain>
    </source>
</reference>
<dbReference type="Gene3D" id="3.40.50.1820">
    <property type="entry name" value="alpha/beta hydrolase"/>
    <property type="match status" value="1"/>
</dbReference>
<dbReference type="AlphaFoldDB" id="A0A268QWK6"/>
<feature type="non-terminal residue" evidence="2">
    <location>
        <position position="69"/>
    </location>
</feature>
<feature type="domain" description="Xaa-Pro dipeptidyl-peptidase-like" evidence="1">
    <location>
        <begin position="17"/>
        <end position="69"/>
    </location>
</feature>
<dbReference type="RefSeq" id="WP_302467518.1">
    <property type="nucleotide sequence ID" value="NZ_NPBS01000971.1"/>
</dbReference>